<feature type="transmembrane region" description="Helical" evidence="8">
    <location>
        <begin position="197"/>
        <end position="217"/>
    </location>
</feature>
<evidence type="ECO:0000256" key="8">
    <source>
        <dbReference type="SAM" id="Phobius"/>
    </source>
</evidence>
<evidence type="ECO:0000313" key="9">
    <source>
        <dbReference type="EMBL" id="CAA9309103.1"/>
    </source>
</evidence>
<dbReference type="GO" id="GO:0015250">
    <property type="term" value="F:water channel activity"/>
    <property type="evidence" value="ECO:0007669"/>
    <property type="project" value="TreeGrafter"/>
</dbReference>
<evidence type="ECO:0000256" key="5">
    <source>
        <dbReference type="ARBA" id="ARBA00023136"/>
    </source>
</evidence>
<reference evidence="9" key="1">
    <citation type="submission" date="2020-02" db="EMBL/GenBank/DDBJ databases">
        <authorList>
            <person name="Meier V. D."/>
        </authorList>
    </citation>
    <scope>NUCLEOTIDE SEQUENCE</scope>
    <source>
        <strain evidence="9">AVDCRST_MAG61</strain>
    </source>
</reference>
<dbReference type="InterPro" id="IPR034294">
    <property type="entry name" value="Aquaporin_transptr"/>
</dbReference>
<dbReference type="PRINTS" id="PR00783">
    <property type="entry name" value="MINTRINSICP"/>
</dbReference>
<dbReference type="EMBL" id="CADCTT010000220">
    <property type="protein sequence ID" value="CAA9309103.1"/>
    <property type="molecule type" value="Genomic_DNA"/>
</dbReference>
<name>A0A6J4KMJ2_9ACTN</name>
<gene>
    <name evidence="9" type="ORF">AVDCRST_MAG61-1588</name>
</gene>
<dbReference type="GO" id="GO:0005886">
    <property type="term" value="C:plasma membrane"/>
    <property type="evidence" value="ECO:0007669"/>
    <property type="project" value="TreeGrafter"/>
</dbReference>
<accession>A0A6J4KMJ2</accession>
<feature type="transmembrane region" description="Helical" evidence="8">
    <location>
        <begin position="79"/>
        <end position="104"/>
    </location>
</feature>
<dbReference type="PANTHER" id="PTHR19139">
    <property type="entry name" value="AQUAPORIN TRANSPORTER"/>
    <property type="match status" value="1"/>
</dbReference>
<organism evidence="9">
    <name type="scientific">uncultured Friedmanniella sp</name>
    <dbReference type="NCBI Taxonomy" id="335381"/>
    <lineage>
        <taxon>Bacteria</taxon>
        <taxon>Bacillati</taxon>
        <taxon>Actinomycetota</taxon>
        <taxon>Actinomycetes</taxon>
        <taxon>Propionibacteriales</taxon>
        <taxon>Nocardioidaceae</taxon>
        <taxon>Friedmanniella</taxon>
        <taxon>environmental samples</taxon>
    </lineage>
</organism>
<dbReference type="AlphaFoldDB" id="A0A6J4KMJ2"/>
<evidence type="ECO:0000256" key="2">
    <source>
        <dbReference type="ARBA" id="ARBA00006175"/>
    </source>
</evidence>
<sequence length="245" mass="24785">MNRELLRRALAELLGTAFLVAAVVGSGIAAVRLSPDDVGLQLLENSLITGAVLVALILALQPVSAAFNPVVTLVERALGAISTGTAAVLILAQVVGGALGAVLANLMFDLPAVSVSTSARAGGGVWLAEVVATVGLLVVIFGTVRSGRGDRVAIAVGGYITAAYWFTSSTSFANPAVTIARMLSDTFAGIAPSSVPLFVSMQLVGGLVGLGLIRLLYPDAPGLAGEVASDSPVESPRWLRSPTAP</sequence>
<comment type="subcellular location">
    <subcellularLocation>
        <location evidence="1">Membrane</location>
        <topology evidence="1">Multi-pass membrane protein</topology>
    </subcellularLocation>
</comment>
<dbReference type="InterPro" id="IPR000425">
    <property type="entry name" value="MIP"/>
</dbReference>
<keyword evidence="4 8" id="KW-1133">Transmembrane helix</keyword>
<dbReference type="Gene3D" id="1.20.1080.10">
    <property type="entry name" value="Glycerol uptake facilitator protein"/>
    <property type="match status" value="2"/>
</dbReference>
<feature type="transmembrane region" description="Helical" evidence="8">
    <location>
        <begin position="124"/>
        <end position="144"/>
    </location>
</feature>
<evidence type="ECO:0000256" key="6">
    <source>
        <dbReference type="RuleBase" id="RU000477"/>
    </source>
</evidence>
<comment type="similarity">
    <text evidence="2 6">Belongs to the MIP/aquaporin (TC 1.A.8) family.</text>
</comment>
<dbReference type="PANTHER" id="PTHR19139:SF199">
    <property type="entry name" value="MIP17260P"/>
    <property type="match status" value="1"/>
</dbReference>
<feature type="region of interest" description="Disordered" evidence="7">
    <location>
        <begin position="226"/>
        <end position="245"/>
    </location>
</feature>
<dbReference type="Pfam" id="PF00230">
    <property type="entry name" value="MIP"/>
    <property type="match status" value="1"/>
</dbReference>
<dbReference type="SUPFAM" id="SSF81338">
    <property type="entry name" value="Aquaporin-like"/>
    <property type="match status" value="1"/>
</dbReference>
<protein>
    <submittedName>
        <fullName evidence="9">Aquaporin Z</fullName>
    </submittedName>
</protein>
<evidence type="ECO:0000256" key="3">
    <source>
        <dbReference type="ARBA" id="ARBA00022692"/>
    </source>
</evidence>
<keyword evidence="3 6" id="KW-0812">Transmembrane</keyword>
<feature type="transmembrane region" description="Helical" evidence="8">
    <location>
        <begin position="156"/>
        <end position="177"/>
    </location>
</feature>
<dbReference type="InterPro" id="IPR023271">
    <property type="entry name" value="Aquaporin-like"/>
</dbReference>
<evidence type="ECO:0000256" key="4">
    <source>
        <dbReference type="ARBA" id="ARBA00022989"/>
    </source>
</evidence>
<keyword evidence="5 8" id="KW-0472">Membrane</keyword>
<proteinExistence type="inferred from homology"/>
<evidence type="ECO:0000256" key="7">
    <source>
        <dbReference type="SAM" id="MobiDB-lite"/>
    </source>
</evidence>
<evidence type="ECO:0000256" key="1">
    <source>
        <dbReference type="ARBA" id="ARBA00004141"/>
    </source>
</evidence>
<keyword evidence="6" id="KW-0813">Transport</keyword>
<feature type="transmembrane region" description="Helical" evidence="8">
    <location>
        <begin position="45"/>
        <end position="67"/>
    </location>
</feature>